<dbReference type="InterPro" id="IPR055335">
    <property type="entry name" value="Ucp6/RUP1"/>
</dbReference>
<protein>
    <recommendedName>
        <fullName evidence="4">UBA domain-containing protein</fullName>
    </recommendedName>
</protein>
<dbReference type="InterPro" id="IPR003903">
    <property type="entry name" value="UIM_dom"/>
</dbReference>
<organism evidence="2 3">
    <name type="scientific">Malassezia obtusa</name>
    <dbReference type="NCBI Taxonomy" id="76774"/>
    <lineage>
        <taxon>Eukaryota</taxon>
        <taxon>Fungi</taxon>
        <taxon>Dikarya</taxon>
        <taxon>Basidiomycota</taxon>
        <taxon>Ustilaginomycotina</taxon>
        <taxon>Malasseziomycetes</taxon>
        <taxon>Malasseziales</taxon>
        <taxon>Malasseziaceae</taxon>
        <taxon>Malassezia</taxon>
    </lineage>
</organism>
<evidence type="ECO:0008006" key="4">
    <source>
        <dbReference type="Google" id="ProtNLM"/>
    </source>
</evidence>
<feature type="region of interest" description="Disordered" evidence="1">
    <location>
        <begin position="36"/>
        <end position="70"/>
    </location>
</feature>
<reference evidence="2" key="1">
    <citation type="submission" date="2023-03" db="EMBL/GenBank/DDBJ databases">
        <title>Mating type loci evolution in Malassezia.</title>
        <authorList>
            <person name="Coelho M.A."/>
        </authorList>
    </citation>
    <scope>NUCLEOTIDE SEQUENCE</scope>
    <source>
        <strain evidence="2">CBS 7876</strain>
    </source>
</reference>
<keyword evidence="3" id="KW-1185">Reference proteome</keyword>
<evidence type="ECO:0000256" key="1">
    <source>
        <dbReference type="SAM" id="MobiDB-lite"/>
    </source>
</evidence>
<dbReference type="Proteomes" id="UP001214603">
    <property type="component" value="Chromosome 4"/>
</dbReference>
<gene>
    <name evidence="2" type="ORF">MOBT1_002100</name>
</gene>
<dbReference type="PANTHER" id="PTHR39597">
    <property type="entry name" value="UBA DOMAIN-CONTAINING PROTEIN RUP1"/>
    <property type="match status" value="1"/>
</dbReference>
<dbReference type="InterPro" id="IPR009060">
    <property type="entry name" value="UBA-like_sf"/>
</dbReference>
<sequence length="600" mass="64696">MDPVEQLQGILGCSAEHAAAALRDTGGDIDRAMNRLLDMAPGTEAPPPPARPAAPPALPAPPAYAAGPDEDHQMQMAMAASMAERPEKRERPSEDEELMRVLAESVQSESQRGADASDEYHALDRLRTDGGYVARSRSPTALVPKVPVHTAVALSLQALYAVPRARDALLTFPLPETVTALGTYWAGAPPTRAPSDTPVPAELAAQVAWIQRVQTLFVAMQHTSRAALVLGDVVDCVPSDVLLQASRNADMHVLLELLLEALVHAYVASMRLASERIMCASRTETAAARAEAQARTAGLFQSYAAVALPAAPDGDAMPPSGEAQPTATITLVHTETENFVQACLFAKLKASSEMDSLLMTHAADVLLLNVQHEPGAVLTPFRIEPEVNLAPFLWRVRRGARIDADPRWEQLQTWEAERAGLAQQRAHLAAPNGTPLEPLLRGAERVDAAGADYAELAAYVREVRDALDAEIRARDTQLAALHTEIVETRRALVAELPDAHDEHASYALCAVLLASSAGDCAYVREDAQWWRIEHGHADRVAWDAVCGDRRGIDEGRGVFHLAYTKMPSPPRDTDALSRTAPATVQAVCEDNARAQESRCT</sequence>
<accession>A0AAF0IWT9</accession>
<dbReference type="PROSITE" id="PS50330">
    <property type="entry name" value="UIM"/>
    <property type="match status" value="1"/>
</dbReference>
<dbReference type="SUPFAM" id="SSF46934">
    <property type="entry name" value="UBA-like"/>
    <property type="match status" value="1"/>
</dbReference>
<evidence type="ECO:0000313" key="2">
    <source>
        <dbReference type="EMBL" id="WFD03411.1"/>
    </source>
</evidence>
<proteinExistence type="predicted"/>
<dbReference type="PANTHER" id="PTHR39597:SF1">
    <property type="entry name" value="UBA DOMAIN-CONTAINING PROTEIN RUP1"/>
    <property type="match status" value="1"/>
</dbReference>
<dbReference type="EMBL" id="CP119937">
    <property type="protein sequence ID" value="WFD03411.1"/>
    <property type="molecule type" value="Genomic_DNA"/>
</dbReference>
<name>A0AAF0IWT9_9BASI</name>
<dbReference type="AlphaFoldDB" id="A0AAF0IWT9"/>
<feature type="compositionally biased region" description="Pro residues" evidence="1">
    <location>
        <begin position="44"/>
        <end position="62"/>
    </location>
</feature>
<evidence type="ECO:0000313" key="3">
    <source>
        <dbReference type="Proteomes" id="UP001214603"/>
    </source>
</evidence>